<evidence type="ECO:0000259" key="8">
    <source>
        <dbReference type="PROSITE" id="PS50192"/>
    </source>
</evidence>
<dbReference type="GO" id="GO:0004888">
    <property type="term" value="F:transmembrane signaling receptor activity"/>
    <property type="evidence" value="ECO:0007669"/>
    <property type="project" value="InterPro"/>
</dbReference>
<dbReference type="EMBL" id="CR522870">
    <property type="protein sequence ID" value="CAG36626.1"/>
    <property type="molecule type" value="Genomic_DNA"/>
</dbReference>
<name>Q6ALZ9_DESPS</name>
<keyword evidence="3 5" id="KW-0807">Transducer</keyword>
<comment type="similarity">
    <text evidence="4">Belongs to the methyl-accepting chemotaxis (MCP) protein family.</text>
</comment>
<dbReference type="Proteomes" id="UP000000602">
    <property type="component" value="Chromosome"/>
</dbReference>
<evidence type="ECO:0000313" key="10">
    <source>
        <dbReference type="EMBL" id="CAG36626.1"/>
    </source>
</evidence>
<dbReference type="KEGG" id="dps:DP1897"/>
<evidence type="ECO:0000256" key="1">
    <source>
        <dbReference type="ARBA" id="ARBA00004429"/>
    </source>
</evidence>
<feature type="domain" description="Methyl-accepting transducer" evidence="7">
    <location>
        <begin position="451"/>
        <end position="687"/>
    </location>
</feature>
<dbReference type="InterPro" id="IPR024478">
    <property type="entry name" value="HlyB_4HB_MCP"/>
</dbReference>
<keyword evidence="2" id="KW-1003">Cell membrane</keyword>
<dbReference type="CDD" id="cd11386">
    <property type="entry name" value="MCP_signal"/>
    <property type="match status" value="1"/>
</dbReference>
<reference evidence="11" key="1">
    <citation type="journal article" date="2004" name="Environ. Microbiol.">
        <title>The genome of Desulfotalea psychrophila, a sulfate-reducing bacterium from permanently cold Arctic sediments.</title>
        <authorList>
            <person name="Rabus R."/>
            <person name="Ruepp A."/>
            <person name="Frickey T."/>
            <person name="Rattei T."/>
            <person name="Fartmann B."/>
            <person name="Stark M."/>
            <person name="Bauer M."/>
            <person name="Zibat A."/>
            <person name="Lombardot T."/>
            <person name="Becker I."/>
            <person name="Amann J."/>
            <person name="Gellner K."/>
            <person name="Teeling H."/>
            <person name="Leuschner W.D."/>
            <person name="Gloeckner F.-O."/>
            <person name="Lupas A.N."/>
            <person name="Amann R."/>
            <person name="Klenk H.-P."/>
        </authorList>
    </citation>
    <scope>NUCLEOTIDE SEQUENCE [LARGE SCALE GENOMIC DNA]</scope>
    <source>
        <strain evidence="11">DSM 12343 / LSv54</strain>
    </source>
</reference>
<dbReference type="SMART" id="SM00304">
    <property type="entry name" value="HAMP"/>
    <property type="match status" value="2"/>
</dbReference>
<dbReference type="Gene3D" id="1.10.287.950">
    <property type="entry name" value="Methyl-accepting chemotaxis protein"/>
    <property type="match status" value="1"/>
</dbReference>
<dbReference type="PROSITE" id="PS50885">
    <property type="entry name" value="HAMP"/>
    <property type="match status" value="1"/>
</dbReference>
<dbReference type="Pfam" id="PF00015">
    <property type="entry name" value="MCPsignal"/>
    <property type="match status" value="1"/>
</dbReference>
<evidence type="ECO:0000256" key="4">
    <source>
        <dbReference type="ARBA" id="ARBA00029447"/>
    </source>
</evidence>
<dbReference type="PRINTS" id="PR00260">
    <property type="entry name" value="CHEMTRNSDUCR"/>
</dbReference>
<keyword evidence="6" id="KW-1133">Transmembrane helix</keyword>
<dbReference type="Pfam" id="PF00672">
    <property type="entry name" value="HAMP"/>
    <property type="match status" value="1"/>
</dbReference>
<keyword evidence="6" id="KW-0472">Membrane</keyword>
<sequence>MTRNIDNSICNRKRDQKKNCGLLSKEQRYRSIKHRYTQGESMKNLKLGVKLGGGFALTALIVLFVGLVGIFQMKALHDQEQELANNRMPAIEKLLLLKSDTALIDGLMCSLLTPYATVQQREKVVTDLATVRKHYSKIAAEFQRLPFIEEVGPEWRDFNTNLKKWGKVNRQALELSQQLVRADIVNPMLRQSLLNGAEKEHEVLLIKLARLVSEQKPFAGGGDSHACSLGGWFDHMDTDNQEILALVEKAKKVHNQFHGAVAQAKEAARAGHLDEAKKIMAAEVYPMSEKVFAVLTQMSKPVDSAYKSFHKMSSLLLQDAVVYQDRVYAAVDTIAAKANAGAETAAAEAYEIAENGELMIIIGIVVGVSLALGLGLLLTIIITRPLSKGVELARKMAEGDMTQRMDVDQKDEIGLLAVSLNEMSTSLRGVIGDINQRVDVLDDSSTELVTISDDMAKGVLDTASRSTQVAHSAEEMSANQNSVAAAMEEASVNISMVAAAAEQMNATIGEIAENSSKAKGISQQAVDRSGQASQRIDELGTAAAEITRVTEAITEISEQTNLLALNATIEAARAGEAGKGFAVVANEIKDLAKQTANATLDIKEKIDGIQQATAVTVKEIDEIRQVIADVDQIVSTIATAVEEQSVTTREIAINVSQASSGITEVSENVASSSAVAESISVEIAEVNSSANEMNISSTQVKTRAGELSGIAESLKAAMRRFKI</sequence>
<dbReference type="PANTHER" id="PTHR32089">
    <property type="entry name" value="METHYL-ACCEPTING CHEMOTAXIS PROTEIN MCPB"/>
    <property type="match status" value="1"/>
</dbReference>
<proteinExistence type="inferred from homology"/>
<protein>
    <submittedName>
        <fullName evidence="10">Related to methyl-accepting chemotaxis protein (TlpB)</fullName>
    </submittedName>
</protein>
<dbReference type="GO" id="GO:0005886">
    <property type="term" value="C:plasma membrane"/>
    <property type="evidence" value="ECO:0007669"/>
    <property type="project" value="UniProtKB-SubCell"/>
</dbReference>
<dbReference type="eggNOG" id="COG0840">
    <property type="taxonomic scope" value="Bacteria"/>
</dbReference>
<dbReference type="STRING" id="177439.DP1897"/>
<evidence type="ECO:0000259" key="9">
    <source>
        <dbReference type="PROSITE" id="PS50885"/>
    </source>
</evidence>
<dbReference type="Pfam" id="PF12729">
    <property type="entry name" value="4HB_MCP_1"/>
    <property type="match status" value="1"/>
</dbReference>
<dbReference type="Gene3D" id="1.20.120.30">
    <property type="entry name" value="Aspartate receptor, ligand-binding domain"/>
    <property type="match status" value="1"/>
</dbReference>
<evidence type="ECO:0000313" key="11">
    <source>
        <dbReference type="Proteomes" id="UP000000602"/>
    </source>
</evidence>
<evidence type="ECO:0000259" key="7">
    <source>
        <dbReference type="PROSITE" id="PS50111"/>
    </source>
</evidence>
<feature type="transmembrane region" description="Helical" evidence="6">
    <location>
        <begin position="358"/>
        <end position="382"/>
    </location>
</feature>
<evidence type="ECO:0000256" key="3">
    <source>
        <dbReference type="ARBA" id="ARBA00023224"/>
    </source>
</evidence>
<accession>Q6ALZ9</accession>
<dbReference type="PROSITE" id="PS50192">
    <property type="entry name" value="T_SNARE"/>
    <property type="match status" value="1"/>
</dbReference>
<dbReference type="InterPro" id="IPR003660">
    <property type="entry name" value="HAMP_dom"/>
</dbReference>
<evidence type="ECO:0000256" key="6">
    <source>
        <dbReference type="SAM" id="Phobius"/>
    </source>
</evidence>
<keyword evidence="6" id="KW-0812">Transmembrane</keyword>
<keyword evidence="2" id="KW-0997">Cell inner membrane</keyword>
<dbReference type="GO" id="GO:0007165">
    <property type="term" value="P:signal transduction"/>
    <property type="evidence" value="ECO:0007669"/>
    <property type="project" value="UniProtKB-KW"/>
</dbReference>
<dbReference type="PANTHER" id="PTHR32089:SF112">
    <property type="entry name" value="LYSOZYME-LIKE PROTEIN-RELATED"/>
    <property type="match status" value="1"/>
</dbReference>
<dbReference type="InterPro" id="IPR004089">
    <property type="entry name" value="MCPsignal_dom"/>
</dbReference>
<keyword evidence="11" id="KW-1185">Reference proteome</keyword>
<feature type="domain" description="HAMP" evidence="9">
    <location>
        <begin position="380"/>
        <end position="432"/>
    </location>
</feature>
<organism evidence="10 11">
    <name type="scientific">Desulfotalea psychrophila (strain LSv54 / DSM 12343)</name>
    <dbReference type="NCBI Taxonomy" id="177439"/>
    <lineage>
        <taxon>Bacteria</taxon>
        <taxon>Pseudomonadati</taxon>
        <taxon>Thermodesulfobacteriota</taxon>
        <taxon>Desulfobulbia</taxon>
        <taxon>Desulfobulbales</taxon>
        <taxon>Desulfocapsaceae</taxon>
        <taxon>Desulfotalea</taxon>
    </lineage>
</organism>
<comment type="subcellular location">
    <subcellularLocation>
        <location evidence="1">Cell inner membrane</location>
        <topology evidence="1">Multi-pass membrane protein</topology>
    </subcellularLocation>
</comment>
<feature type="domain" description="T-SNARE coiled-coil homology" evidence="8">
    <location>
        <begin position="618"/>
        <end position="672"/>
    </location>
</feature>
<dbReference type="PROSITE" id="PS50111">
    <property type="entry name" value="CHEMOTAXIS_TRANSDUC_2"/>
    <property type="match status" value="1"/>
</dbReference>
<dbReference type="CDD" id="cd06225">
    <property type="entry name" value="HAMP"/>
    <property type="match status" value="1"/>
</dbReference>
<dbReference type="GO" id="GO:0006935">
    <property type="term" value="P:chemotaxis"/>
    <property type="evidence" value="ECO:0007669"/>
    <property type="project" value="InterPro"/>
</dbReference>
<evidence type="ECO:0000256" key="2">
    <source>
        <dbReference type="ARBA" id="ARBA00022519"/>
    </source>
</evidence>
<dbReference type="SUPFAM" id="SSF58104">
    <property type="entry name" value="Methyl-accepting chemotaxis protein (MCP) signaling domain"/>
    <property type="match status" value="1"/>
</dbReference>
<dbReference type="AlphaFoldDB" id="Q6ALZ9"/>
<dbReference type="InterPro" id="IPR004090">
    <property type="entry name" value="Chemotax_Me-accpt_rcpt"/>
</dbReference>
<dbReference type="SMART" id="SM00283">
    <property type="entry name" value="MA"/>
    <property type="match status" value="1"/>
</dbReference>
<evidence type="ECO:0000256" key="5">
    <source>
        <dbReference type="PROSITE-ProRule" id="PRU00284"/>
    </source>
</evidence>
<dbReference type="InterPro" id="IPR000727">
    <property type="entry name" value="T_SNARE_dom"/>
</dbReference>
<gene>
    <name evidence="10" type="ordered locus">DP1897</name>
</gene>
<feature type="transmembrane region" description="Helical" evidence="6">
    <location>
        <begin position="51"/>
        <end position="71"/>
    </location>
</feature>
<dbReference type="HOGENOM" id="CLU_000445_107_27_7"/>